<name>A0A2S0VM17_9ALTE</name>
<dbReference type="EMBL" id="CP026604">
    <property type="protein sequence ID" value="AWB65248.1"/>
    <property type="molecule type" value="Genomic_DNA"/>
</dbReference>
<dbReference type="OrthoDB" id="547680at2"/>
<keyword evidence="1" id="KW-0732">Signal</keyword>
<protein>
    <recommendedName>
        <fullName evidence="4">Solute-binding protein family 3/N-terminal domain-containing protein</fullName>
    </recommendedName>
</protein>
<keyword evidence="3" id="KW-1185">Reference proteome</keyword>
<dbReference type="Proteomes" id="UP000244441">
    <property type="component" value="Chromosome"/>
</dbReference>
<evidence type="ECO:0000256" key="1">
    <source>
        <dbReference type="SAM" id="SignalP"/>
    </source>
</evidence>
<dbReference type="AlphaFoldDB" id="A0A2S0VM17"/>
<sequence length="289" mass="33048">MNLRISTLLLLCSVVVSTYANTVVTFATGVKGEPTDLYEYQLLKLALEKTRNTHGNFTLNIHPNIANLSYTRLKVEVENNAYENLIYKESASNEVIDNYAAVQFPVDLGAVGYRIGLASEESKQKLKNINNKQDVMDVSIIQGRGWLDGEILRNHGFKVHEGRSIEGLFYMAANNRADIFPIGSYELKREYDKYKYIEGLTYDESICIYYPLPKFYVTNKQNTKLAQRVLTGLQAAYATGEVRALWDQFFLEKIKFANLGQRKIFKFDNPMISKVSPDYEQYLLDPQAL</sequence>
<dbReference type="SUPFAM" id="SSF53850">
    <property type="entry name" value="Periplasmic binding protein-like II"/>
    <property type="match status" value="1"/>
</dbReference>
<accession>A0A2S0VM17</accession>
<dbReference type="RefSeq" id="WP_108601325.1">
    <property type="nucleotide sequence ID" value="NZ_CP026604.1"/>
</dbReference>
<proteinExistence type="predicted"/>
<evidence type="ECO:0000313" key="3">
    <source>
        <dbReference type="Proteomes" id="UP000244441"/>
    </source>
</evidence>
<evidence type="ECO:0008006" key="4">
    <source>
        <dbReference type="Google" id="ProtNLM"/>
    </source>
</evidence>
<feature type="signal peptide" evidence="1">
    <location>
        <begin position="1"/>
        <end position="20"/>
    </location>
</feature>
<dbReference type="KEGG" id="cate:C2869_01765"/>
<organism evidence="2 3">
    <name type="scientific">Saccharobesus litoralis</name>
    <dbReference type="NCBI Taxonomy" id="2172099"/>
    <lineage>
        <taxon>Bacteria</taxon>
        <taxon>Pseudomonadati</taxon>
        <taxon>Pseudomonadota</taxon>
        <taxon>Gammaproteobacteria</taxon>
        <taxon>Alteromonadales</taxon>
        <taxon>Alteromonadaceae</taxon>
        <taxon>Saccharobesus</taxon>
    </lineage>
</organism>
<reference evidence="2 3" key="1">
    <citation type="submission" date="2018-01" db="EMBL/GenBank/DDBJ databases">
        <title>Genome sequence of a Cantenovulum-like bacteria.</title>
        <authorList>
            <person name="Tan W.R."/>
            <person name="Lau N.-S."/>
            <person name="Go F."/>
            <person name="Amirul A.-A.A."/>
        </authorList>
    </citation>
    <scope>NUCLEOTIDE SEQUENCE [LARGE SCALE GENOMIC DNA]</scope>
    <source>
        <strain evidence="2 3">CCB-QB4</strain>
    </source>
</reference>
<gene>
    <name evidence="2" type="ORF">C2869_01765</name>
</gene>
<feature type="chain" id="PRO_5015720154" description="Solute-binding protein family 3/N-terminal domain-containing protein" evidence="1">
    <location>
        <begin position="21"/>
        <end position="289"/>
    </location>
</feature>
<evidence type="ECO:0000313" key="2">
    <source>
        <dbReference type="EMBL" id="AWB65248.1"/>
    </source>
</evidence>